<proteinExistence type="inferred from homology"/>
<dbReference type="OrthoDB" id="10061064at2759"/>
<keyword evidence="3" id="KW-0813">Transport</keyword>
<reference evidence="6" key="1">
    <citation type="journal article" date="2014" name="Proc. Natl. Acad. Sci. U.S.A.">
        <title>Extensive sampling of basidiomycete genomes demonstrates inadequacy of the white-rot/brown-rot paradigm for wood decay fungi.</title>
        <authorList>
            <person name="Riley R."/>
            <person name="Salamov A.A."/>
            <person name="Brown D.W."/>
            <person name="Nagy L.G."/>
            <person name="Floudas D."/>
            <person name="Held B.W."/>
            <person name="Levasseur A."/>
            <person name="Lombard V."/>
            <person name="Morin E."/>
            <person name="Otillar R."/>
            <person name="Lindquist E.A."/>
            <person name="Sun H."/>
            <person name="LaButti K.M."/>
            <person name="Schmutz J."/>
            <person name="Jabbour D."/>
            <person name="Luo H."/>
            <person name="Baker S.E."/>
            <person name="Pisabarro A.G."/>
            <person name="Walton J.D."/>
            <person name="Blanchette R.A."/>
            <person name="Henrissat B."/>
            <person name="Martin F."/>
            <person name="Cullen D."/>
            <person name="Hibbett D.S."/>
            <person name="Grigoriev I.V."/>
        </authorList>
    </citation>
    <scope>NUCLEOTIDE SEQUENCE [LARGE SCALE GENOMIC DNA]</scope>
    <source>
        <strain evidence="6">PC15</strain>
    </source>
</reference>
<sequence length="384" mass="42597">MANVIQAPIEFQPRPVGHSPSPLSFGFGLTSHSVGAWPSTSHMNPTAFSPHYANIHQSSPSKAQKRRHDSEENDETMDRSPTPERPKRIIKRLKPTVAQEPALHEKESKENKAPAQDEDNDVDVGLLLASLPSQSLLPILTSLIRVNPSLKSLILPLIPRPTMETAIQALAASAKKLRDAYPYHNPSTFTPSQPPAASLGFGFGLSASNRSVPSTNSGGMRESYVLSRLTPHINDFVAVAVAYLPYFSYIARVGPATSTSQSHSTALQALQKDKTHPSESFAFLSALTTHVLSQPELTLTALLPQILPRIAQEWKAWVERVDEIVNRQRGMFGRDTVLQWERTLDEYATAKGPEEVQIFREIRDQWIVKVGWLVGRRLPQQMVE</sequence>
<dbReference type="Proteomes" id="UP000027073">
    <property type="component" value="Unassembled WGS sequence"/>
</dbReference>
<dbReference type="GO" id="GO:0031965">
    <property type="term" value="C:nuclear membrane"/>
    <property type="evidence" value="ECO:0007669"/>
    <property type="project" value="TreeGrafter"/>
</dbReference>
<dbReference type="HOGENOM" id="CLU_056224_0_0_1"/>
<feature type="compositionally biased region" description="Basic and acidic residues" evidence="4">
    <location>
        <begin position="76"/>
        <end position="87"/>
    </location>
</feature>
<dbReference type="PANTHER" id="PTHR28032">
    <property type="entry name" value="FI02826P"/>
    <property type="match status" value="1"/>
</dbReference>
<dbReference type="GO" id="GO:0071630">
    <property type="term" value="P:nuclear protein quality control by the ubiquitin-proteasome system"/>
    <property type="evidence" value="ECO:0007669"/>
    <property type="project" value="UniProtKB-UniRule"/>
</dbReference>
<keyword evidence="3" id="KW-0653">Protein transport</keyword>
<dbReference type="PANTHER" id="PTHR28032:SF1">
    <property type="entry name" value="FI02826P"/>
    <property type="match status" value="1"/>
</dbReference>
<dbReference type="GO" id="GO:0031144">
    <property type="term" value="P:proteasome localization"/>
    <property type="evidence" value="ECO:0007669"/>
    <property type="project" value="UniProtKB-UniRule"/>
</dbReference>
<comment type="function">
    <text evidence="3">Involved in ubiquitin-mediated protein degradation. Regulatory factor in the ubiquitin/proteasome pathway that controls the turnover of proteasome substrates. Targets proteasomes to the nucleus and facilitates the degradation of nuclear proteins.</text>
</comment>
<evidence type="ECO:0000313" key="6">
    <source>
        <dbReference type="Proteomes" id="UP000027073"/>
    </source>
</evidence>
<evidence type="ECO:0000256" key="1">
    <source>
        <dbReference type="ARBA" id="ARBA00006199"/>
    </source>
</evidence>
<dbReference type="EMBL" id="KL198006">
    <property type="protein sequence ID" value="KDQ30876.1"/>
    <property type="molecule type" value="Genomic_DNA"/>
</dbReference>
<dbReference type="Pfam" id="PF08559">
    <property type="entry name" value="Cut8"/>
    <property type="match status" value="1"/>
</dbReference>
<dbReference type="Gene3D" id="1.20.58.1590">
    <property type="entry name" value="Tethering factor for nuclear proteasome Cut8/Sts1"/>
    <property type="match status" value="1"/>
</dbReference>
<dbReference type="AlphaFoldDB" id="A0A067P4T6"/>
<dbReference type="STRING" id="1137138.A0A067P4T6"/>
<evidence type="ECO:0000313" key="5">
    <source>
        <dbReference type="EMBL" id="KDQ30876.1"/>
    </source>
</evidence>
<feature type="compositionally biased region" description="Basic and acidic residues" evidence="4">
    <location>
        <begin position="102"/>
        <end position="112"/>
    </location>
</feature>
<comment type="subunit">
    <text evidence="3">Binds the proteasome.</text>
</comment>
<evidence type="ECO:0000256" key="3">
    <source>
        <dbReference type="RuleBase" id="RU368013"/>
    </source>
</evidence>
<dbReference type="GO" id="GO:0015031">
    <property type="term" value="P:protein transport"/>
    <property type="evidence" value="ECO:0007669"/>
    <property type="project" value="UniProtKB-UniRule"/>
</dbReference>
<dbReference type="InterPro" id="IPR038422">
    <property type="entry name" value="Cut8/Sts1_sf"/>
</dbReference>
<dbReference type="InterPro" id="IPR013868">
    <property type="entry name" value="Cut8/Sts1_fam"/>
</dbReference>
<evidence type="ECO:0000256" key="2">
    <source>
        <dbReference type="ARBA" id="ARBA00023242"/>
    </source>
</evidence>
<dbReference type="GO" id="GO:0005737">
    <property type="term" value="C:cytoplasm"/>
    <property type="evidence" value="ECO:0007669"/>
    <property type="project" value="UniProtKB-SubCell"/>
</dbReference>
<dbReference type="VEuPathDB" id="FungiDB:PLEOSDRAFT_1088569"/>
<protein>
    <recommendedName>
        <fullName evidence="3">Tethering factor for nuclear proteasome STS1</fullName>
    </recommendedName>
</protein>
<keyword evidence="3" id="KW-0963">Cytoplasm</keyword>
<organism evidence="5 6">
    <name type="scientific">Pleurotus ostreatus (strain PC15)</name>
    <name type="common">Oyster mushroom</name>
    <dbReference type="NCBI Taxonomy" id="1137138"/>
    <lineage>
        <taxon>Eukaryota</taxon>
        <taxon>Fungi</taxon>
        <taxon>Dikarya</taxon>
        <taxon>Basidiomycota</taxon>
        <taxon>Agaricomycotina</taxon>
        <taxon>Agaricomycetes</taxon>
        <taxon>Agaricomycetidae</taxon>
        <taxon>Agaricales</taxon>
        <taxon>Pleurotineae</taxon>
        <taxon>Pleurotaceae</taxon>
        <taxon>Pleurotus</taxon>
    </lineage>
</organism>
<dbReference type="GO" id="GO:0070628">
    <property type="term" value="F:proteasome binding"/>
    <property type="evidence" value="ECO:0007669"/>
    <property type="project" value="TreeGrafter"/>
</dbReference>
<gene>
    <name evidence="5" type="ORF">PLEOSDRAFT_1088569</name>
</gene>
<name>A0A067P4T6_PLEO1</name>
<comment type="similarity">
    <text evidence="1 3">Belongs to the cut8/STS1 family.</text>
</comment>
<comment type="subcellular location">
    <subcellularLocation>
        <location evidence="3">Cytoplasm</location>
    </subcellularLocation>
    <subcellularLocation>
        <location evidence="3">Nucleus</location>
    </subcellularLocation>
</comment>
<keyword evidence="2 3" id="KW-0539">Nucleus</keyword>
<dbReference type="InParanoid" id="A0A067P4T6"/>
<evidence type="ECO:0000256" key="4">
    <source>
        <dbReference type="SAM" id="MobiDB-lite"/>
    </source>
</evidence>
<accession>A0A067P4T6</accession>
<feature type="region of interest" description="Disordered" evidence="4">
    <location>
        <begin position="48"/>
        <end position="117"/>
    </location>
</feature>